<feature type="compositionally biased region" description="Basic residues" evidence="1">
    <location>
        <begin position="187"/>
        <end position="196"/>
    </location>
</feature>
<dbReference type="EMBL" id="JBGEHV010000016">
    <property type="protein sequence ID" value="MEY8039989.1"/>
    <property type="molecule type" value="Genomic_DNA"/>
</dbReference>
<keyword evidence="4" id="KW-1185">Reference proteome</keyword>
<dbReference type="InterPro" id="IPR025285">
    <property type="entry name" value="DUF4145"/>
</dbReference>
<feature type="compositionally biased region" description="Basic and acidic residues" evidence="1">
    <location>
        <begin position="197"/>
        <end position="208"/>
    </location>
</feature>
<feature type="region of interest" description="Disordered" evidence="1">
    <location>
        <begin position="185"/>
        <end position="208"/>
    </location>
</feature>
<evidence type="ECO:0000256" key="1">
    <source>
        <dbReference type="SAM" id="MobiDB-lite"/>
    </source>
</evidence>
<dbReference type="Proteomes" id="UP001564626">
    <property type="component" value="Unassembled WGS sequence"/>
</dbReference>
<feature type="domain" description="DUF4145" evidence="2">
    <location>
        <begin position="85"/>
        <end position="174"/>
    </location>
</feature>
<evidence type="ECO:0000313" key="4">
    <source>
        <dbReference type="Proteomes" id="UP001564626"/>
    </source>
</evidence>
<dbReference type="RefSeq" id="WP_345363194.1">
    <property type="nucleotide sequence ID" value="NZ_BAABII010000009.1"/>
</dbReference>
<evidence type="ECO:0000313" key="3">
    <source>
        <dbReference type="EMBL" id="MEY8039989.1"/>
    </source>
</evidence>
<protein>
    <submittedName>
        <fullName evidence="3">DUF4145 domain-containing protein</fullName>
    </submittedName>
</protein>
<accession>A0ABV4CGS9</accession>
<gene>
    <name evidence="3" type="ORF">AB8O55_11330</name>
</gene>
<organism evidence="3 4">
    <name type="scientific">Saccharopolyspora cebuensis</name>
    <dbReference type="NCBI Taxonomy" id="418759"/>
    <lineage>
        <taxon>Bacteria</taxon>
        <taxon>Bacillati</taxon>
        <taxon>Actinomycetota</taxon>
        <taxon>Actinomycetes</taxon>
        <taxon>Pseudonocardiales</taxon>
        <taxon>Pseudonocardiaceae</taxon>
        <taxon>Saccharopolyspora</taxon>
    </lineage>
</organism>
<name>A0ABV4CGS9_9PSEU</name>
<reference evidence="3 4" key="1">
    <citation type="submission" date="2024-08" db="EMBL/GenBank/DDBJ databases">
        <title>Genome mining of Saccharopolyspora cebuensis PGLac3 from Nigerian medicinal plant.</title>
        <authorList>
            <person name="Ezeobiora C.E."/>
            <person name="Igbokwe N.H."/>
            <person name="Amin D.H."/>
            <person name="Mendie U.E."/>
        </authorList>
    </citation>
    <scope>NUCLEOTIDE SEQUENCE [LARGE SCALE GENOMIC DNA]</scope>
    <source>
        <strain evidence="3 4">PGLac3</strain>
    </source>
</reference>
<sequence length="208" mass="22953">MRSNDTPRLLNRLYDEKLLMNSYTGDCCGKLSIAWLGARSDSSPSNVYQVAERLHELNGQLSWWPLVGVGKEYEDVPEHIAAAASEAQKCLSIGAYRAAVSLARAVVEATAKAQGIMTGTLEVKINTLHDRGLIRLDIRDAAHEVRHLGNEMAHGDFVSPVDEEEATETLGLMEEVLDEVFQSPARTARRKAARVARKNEKATERPAQ</sequence>
<proteinExistence type="predicted"/>
<dbReference type="Pfam" id="PF13643">
    <property type="entry name" value="DUF4145"/>
    <property type="match status" value="1"/>
</dbReference>
<evidence type="ECO:0000259" key="2">
    <source>
        <dbReference type="Pfam" id="PF13643"/>
    </source>
</evidence>
<comment type="caution">
    <text evidence="3">The sequence shown here is derived from an EMBL/GenBank/DDBJ whole genome shotgun (WGS) entry which is preliminary data.</text>
</comment>